<protein>
    <submittedName>
        <fullName evidence="7">DNA repair helicase xpb1-like</fullName>
    </submittedName>
</protein>
<evidence type="ECO:0000313" key="7">
    <source>
        <dbReference type="EMBL" id="KAJ6233883.1"/>
    </source>
</evidence>
<evidence type="ECO:0000256" key="2">
    <source>
        <dbReference type="ARBA" id="ARBA00022801"/>
    </source>
</evidence>
<evidence type="ECO:0000256" key="1">
    <source>
        <dbReference type="ARBA" id="ARBA00022741"/>
    </source>
</evidence>
<dbReference type="EMBL" id="JAOAOG010000273">
    <property type="protein sequence ID" value="KAJ6233883.1"/>
    <property type="molecule type" value="Genomic_DNA"/>
</dbReference>
<feature type="compositionally biased region" description="Basic residues" evidence="5">
    <location>
        <begin position="29"/>
        <end position="43"/>
    </location>
</feature>
<dbReference type="Proteomes" id="UP001150062">
    <property type="component" value="Unassembled WGS sequence"/>
</dbReference>
<comment type="caution">
    <text evidence="7">The sequence shown here is derived from an EMBL/GenBank/DDBJ whole genome shotgun (WGS) entry which is preliminary data.</text>
</comment>
<evidence type="ECO:0000259" key="6">
    <source>
        <dbReference type="Pfam" id="PF13625"/>
    </source>
</evidence>
<name>A0ABQ8XQ47_9EUKA</name>
<evidence type="ECO:0000313" key="8">
    <source>
        <dbReference type="Proteomes" id="UP001150062"/>
    </source>
</evidence>
<keyword evidence="2" id="KW-0378">Hydrolase</keyword>
<organism evidence="7 8">
    <name type="scientific">Anaeramoeba flamelloides</name>
    <dbReference type="NCBI Taxonomy" id="1746091"/>
    <lineage>
        <taxon>Eukaryota</taxon>
        <taxon>Metamonada</taxon>
        <taxon>Anaeramoebidae</taxon>
        <taxon>Anaeramoeba</taxon>
    </lineage>
</organism>
<keyword evidence="1" id="KW-0547">Nucleotide-binding</keyword>
<reference evidence="7" key="1">
    <citation type="submission" date="2022-08" db="EMBL/GenBank/DDBJ databases">
        <title>Novel sulfate-reducing endosymbionts in the free-living metamonad Anaeramoeba.</title>
        <authorList>
            <person name="Jerlstrom-Hultqvist J."/>
            <person name="Cepicka I."/>
            <person name="Gallot-Lavallee L."/>
            <person name="Salas-Leiva D."/>
            <person name="Curtis B.A."/>
            <person name="Zahonova K."/>
            <person name="Pipaliya S."/>
            <person name="Dacks J."/>
            <person name="Roger A.J."/>
        </authorList>
    </citation>
    <scope>NUCLEOTIDE SEQUENCE</scope>
    <source>
        <strain evidence="7">Schooner1</strain>
    </source>
</reference>
<dbReference type="InterPro" id="IPR050615">
    <property type="entry name" value="ATP-dep_DNA_Helicase"/>
</dbReference>
<feature type="region of interest" description="Disordered" evidence="5">
    <location>
        <begin position="27"/>
        <end position="47"/>
    </location>
</feature>
<feature type="region of interest" description="Disordered" evidence="5">
    <location>
        <begin position="242"/>
        <end position="272"/>
    </location>
</feature>
<keyword evidence="3" id="KW-0347">Helicase</keyword>
<dbReference type="PANTHER" id="PTHR11274">
    <property type="entry name" value="RAD25/XP-B DNA REPAIR HELICASE"/>
    <property type="match status" value="1"/>
</dbReference>
<gene>
    <name evidence="7" type="ORF">M0813_29560</name>
</gene>
<accession>A0ABQ8XQ47</accession>
<dbReference type="InterPro" id="IPR032830">
    <property type="entry name" value="XPB/Ssl2_N"/>
</dbReference>
<feature type="compositionally biased region" description="Polar residues" evidence="5">
    <location>
        <begin position="374"/>
        <end position="383"/>
    </location>
</feature>
<feature type="compositionally biased region" description="Acidic residues" evidence="5">
    <location>
        <begin position="325"/>
        <end position="345"/>
    </location>
</feature>
<dbReference type="PANTHER" id="PTHR11274:SF0">
    <property type="entry name" value="GENERAL TRANSCRIPTION AND DNA REPAIR FACTOR IIH HELICASE SUBUNIT XPB"/>
    <property type="match status" value="1"/>
</dbReference>
<evidence type="ECO:0000256" key="5">
    <source>
        <dbReference type="SAM" id="MobiDB-lite"/>
    </source>
</evidence>
<proteinExistence type="predicted"/>
<keyword evidence="8" id="KW-1185">Reference proteome</keyword>
<evidence type="ECO:0000256" key="4">
    <source>
        <dbReference type="ARBA" id="ARBA00022840"/>
    </source>
</evidence>
<evidence type="ECO:0000256" key="3">
    <source>
        <dbReference type="ARBA" id="ARBA00022806"/>
    </source>
</evidence>
<feature type="domain" description="Helicase XPB/Ssl2 N-terminal" evidence="6">
    <location>
        <begin position="113"/>
        <end position="233"/>
    </location>
</feature>
<feature type="compositionally biased region" description="Basic residues" evidence="5">
    <location>
        <begin position="352"/>
        <end position="368"/>
    </location>
</feature>
<feature type="region of interest" description="Disordered" evidence="5">
    <location>
        <begin position="325"/>
        <end position="389"/>
    </location>
</feature>
<sequence>MGSGALLLPKMALVPQEKSYNPQVCTARPKNRTKTSGKMKKKQSDRSVVSSKLLLSKKLGTKRSTKRSTKGSRYVDENIKQRYKMRRHNVKFQFKHGNFSSLKLKRDHAARPIWVCPDKHIFLECFNPYYKQATDFLIAISDPVSRPELVHEYHLTTYSLYAAVSIGLTTKTILSVLNKFCKNKIPQNVADFITSCTKSYGKVKLVLKQGNFFLESNNKDVLEKLVKDKIIHKAIDVNNDQNEFSSNLQNNNMNQQQQQQQQQQNQNGLQSSNSQQNYLTMTNVNQNNSTQQFGNELNDLSYRLMEKDEEQDYNLIKIIESDSSSDYEIEELDDDDDGDDDDNDNENINGSKKNKKTKNKNKKKKKKSKFEVYGSSQKGSNLSKEGALN</sequence>
<keyword evidence="4" id="KW-0067">ATP-binding</keyword>
<dbReference type="Pfam" id="PF13625">
    <property type="entry name" value="Helicase_C_3"/>
    <property type="match status" value="1"/>
</dbReference>